<keyword evidence="4" id="KW-1185">Reference proteome</keyword>
<evidence type="ECO:0000313" key="4">
    <source>
        <dbReference type="Proteomes" id="UP000245942"/>
    </source>
</evidence>
<dbReference type="Proteomes" id="UP000245942">
    <property type="component" value="Unassembled WGS sequence"/>
</dbReference>
<dbReference type="SMART" id="SM00855">
    <property type="entry name" value="PGAM"/>
    <property type="match status" value="1"/>
</dbReference>
<feature type="compositionally biased region" description="Gly residues" evidence="2">
    <location>
        <begin position="427"/>
        <end position="440"/>
    </location>
</feature>
<name>A0A316UFE9_9BASI</name>
<reference evidence="3 4" key="1">
    <citation type="journal article" date="2018" name="Mol. Biol. Evol.">
        <title>Broad Genomic Sampling Reveals a Smut Pathogenic Ancestry of the Fungal Clade Ustilaginomycotina.</title>
        <authorList>
            <person name="Kijpornyongpan T."/>
            <person name="Mondo S.J."/>
            <person name="Barry K."/>
            <person name="Sandor L."/>
            <person name="Lee J."/>
            <person name="Lipzen A."/>
            <person name="Pangilinan J."/>
            <person name="LaButti K."/>
            <person name="Hainaut M."/>
            <person name="Henrissat B."/>
            <person name="Grigoriev I.V."/>
            <person name="Spatafora J.W."/>
            <person name="Aime M.C."/>
        </authorList>
    </citation>
    <scope>NUCLEOTIDE SEQUENCE [LARGE SCALE GENOMIC DNA]</scope>
    <source>
        <strain evidence="3 4">MCA 4718</strain>
    </source>
</reference>
<gene>
    <name evidence="3" type="ORF">BCV69DRAFT_309533</name>
</gene>
<feature type="compositionally biased region" description="Low complexity" evidence="2">
    <location>
        <begin position="55"/>
        <end position="87"/>
    </location>
</feature>
<protein>
    <recommendedName>
        <fullName evidence="5">Phosphoglycerate mutase-like protein</fullName>
    </recommendedName>
</protein>
<dbReference type="InterPro" id="IPR029033">
    <property type="entry name" value="His_PPase_superfam"/>
</dbReference>
<feature type="region of interest" description="Disordered" evidence="2">
    <location>
        <begin position="338"/>
        <end position="372"/>
    </location>
</feature>
<proteinExistence type="predicted"/>
<dbReference type="GO" id="GO:0005829">
    <property type="term" value="C:cytosol"/>
    <property type="evidence" value="ECO:0007669"/>
    <property type="project" value="TreeGrafter"/>
</dbReference>
<dbReference type="GO" id="GO:0045820">
    <property type="term" value="P:negative regulation of glycolytic process"/>
    <property type="evidence" value="ECO:0007669"/>
    <property type="project" value="TreeGrafter"/>
</dbReference>
<feature type="compositionally biased region" description="Polar residues" evidence="2">
    <location>
        <begin position="340"/>
        <end position="354"/>
    </location>
</feature>
<feature type="region of interest" description="Disordered" evidence="2">
    <location>
        <begin position="212"/>
        <end position="239"/>
    </location>
</feature>
<dbReference type="CDD" id="cd07067">
    <property type="entry name" value="HP_PGM_like"/>
    <property type="match status" value="1"/>
</dbReference>
<evidence type="ECO:0000313" key="3">
    <source>
        <dbReference type="EMBL" id="PWN23654.1"/>
    </source>
</evidence>
<dbReference type="STRING" id="1684307.A0A316UFE9"/>
<dbReference type="Pfam" id="PF00300">
    <property type="entry name" value="His_Phos_1"/>
    <property type="match status" value="1"/>
</dbReference>
<dbReference type="InterPro" id="IPR013078">
    <property type="entry name" value="His_Pase_superF_clade-1"/>
</dbReference>
<dbReference type="PANTHER" id="PTHR46517:SF1">
    <property type="entry name" value="FRUCTOSE-2,6-BISPHOSPHATASE TIGAR"/>
    <property type="match status" value="1"/>
</dbReference>
<feature type="compositionally biased region" description="Basic and acidic residues" evidence="2">
    <location>
        <begin position="482"/>
        <end position="498"/>
    </location>
</feature>
<dbReference type="GO" id="GO:0043456">
    <property type="term" value="P:regulation of pentose-phosphate shunt"/>
    <property type="evidence" value="ECO:0007669"/>
    <property type="project" value="TreeGrafter"/>
</dbReference>
<accession>A0A316UFE9</accession>
<dbReference type="AlphaFoldDB" id="A0A316UFE9"/>
<dbReference type="PANTHER" id="PTHR46517">
    <property type="entry name" value="FRUCTOSE-2,6-BISPHOSPHATASE TIGAR"/>
    <property type="match status" value="1"/>
</dbReference>
<sequence length="498" mass="52086">MSMELQAAWSSIPSASAGPRASSTTPPSSPAAIASSLSDPSPVPIPVPSSPPPESSIAAAAVANPPASASTVSETQQQAQSQAESGARPAVRARVILIRHPQTEANAAHLLQGTTDSPLTRLGEEQAGALAGWFAEINREKELDDTMDRDVDMDVRLIVHSPLGRTTRLASLIHTALCDQCTTSSSSSSPPASPVALRASLDLQEKSFGPLECTRRGQHAGPRWPRAPSGAKQEGREEFSKRVRRAGMLWIGKALEMAKQGEEEKEPEDEEHGASVETEKEGLEVGDEPTSDRGGTPPPPSPSRQRPRRRKGIPTILIVTHGLFISTFFKVFPVLPPLRTSKSSSPQARGSASTEVKRGGGGRGGELGSDSRIPFASNTGMYLLDLSAPISPSPCPVPPFSTAAGCTLRLLKANWTPHLPSTTTPGAPGGGGGGGGGGTKRTGREALASAARDPKQRRLDGVGGFFSKPAGTATTMAESGSQEDKRARSGSHEDKETR</sequence>
<evidence type="ECO:0000256" key="2">
    <source>
        <dbReference type="SAM" id="MobiDB-lite"/>
    </source>
</evidence>
<dbReference type="RefSeq" id="XP_025350814.1">
    <property type="nucleotide sequence ID" value="XM_025494722.1"/>
</dbReference>
<feature type="compositionally biased region" description="Basic and acidic residues" evidence="2">
    <location>
        <begin position="272"/>
        <end position="283"/>
    </location>
</feature>
<feature type="compositionally biased region" description="Pro residues" evidence="2">
    <location>
        <begin position="41"/>
        <end position="54"/>
    </location>
</feature>
<evidence type="ECO:0000256" key="1">
    <source>
        <dbReference type="ARBA" id="ARBA00022801"/>
    </source>
</evidence>
<evidence type="ECO:0008006" key="5">
    <source>
        <dbReference type="Google" id="ProtNLM"/>
    </source>
</evidence>
<dbReference type="GeneID" id="37016456"/>
<organism evidence="3 4">
    <name type="scientific">Pseudomicrostroma glucosiphilum</name>
    <dbReference type="NCBI Taxonomy" id="1684307"/>
    <lineage>
        <taxon>Eukaryota</taxon>
        <taxon>Fungi</taxon>
        <taxon>Dikarya</taxon>
        <taxon>Basidiomycota</taxon>
        <taxon>Ustilaginomycotina</taxon>
        <taxon>Exobasidiomycetes</taxon>
        <taxon>Microstromatales</taxon>
        <taxon>Microstromatales incertae sedis</taxon>
        <taxon>Pseudomicrostroma</taxon>
    </lineage>
</organism>
<feature type="compositionally biased region" description="Low complexity" evidence="2">
    <location>
        <begin position="10"/>
        <end position="40"/>
    </location>
</feature>
<feature type="region of interest" description="Disordered" evidence="2">
    <location>
        <begin position="258"/>
        <end position="311"/>
    </location>
</feature>
<feature type="region of interest" description="Disordered" evidence="2">
    <location>
        <begin position="417"/>
        <end position="498"/>
    </location>
</feature>
<dbReference type="Gene3D" id="3.40.50.1240">
    <property type="entry name" value="Phosphoglycerate mutase-like"/>
    <property type="match status" value="1"/>
</dbReference>
<dbReference type="OrthoDB" id="354304at2759"/>
<dbReference type="InterPro" id="IPR051695">
    <property type="entry name" value="Phosphoglycerate_Mutase"/>
</dbReference>
<dbReference type="SUPFAM" id="SSF53254">
    <property type="entry name" value="Phosphoglycerate mutase-like"/>
    <property type="match status" value="1"/>
</dbReference>
<feature type="region of interest" description="Disordered" evidence="2">
    <location>
        <begin position="1"/>
        <end position="89"/>
    </location>
</feature>
<keyword evidence="1" id="KW-0378">Hydrolase</keyword>
<dbReference type="EMBL" id="KZ819321">
    <property type="protein sequence ID" value="PWN23654.1"/>
    <property type="molecule type" value="Genomic_DNA"/>
</dbReference>
<dbReference type="GO" id="GO:0004331">
    <property type="term" value="F:fructose-2,6-bisphosphate 2-phosphatase activity"/>
    <property type="evidence" value="ECO:0007669"/>
    <property type="project" value="TreeGrafter"/>
</dbReference>